<proteinExistence type="predicted"/>
<organism evidence="2 3">
    <name type="scientific">Suillus fuscotomentosus</name>
    <dbReference type="NCBI Taxonomy" id="1912939"/>
    <lineage>
        <taxon>Eukaryota</taxon>
        <taxon>Fungi</taxon>
        <taxon>Dikarya</taxon>
        <taxon>Basidiomycota</taxon>
        <taxon>Agaricomycotina</taxon>
        <taxon>Agaricomycetes</taxon>
        <taxon>Agaricomycetidae</taxon>
        <taxon>Boletales</taxon>
        <taxon>Suillineae</taxon>
        <taxon>Suillaceae</taxon>
        <taxon>Suillus</taxon>
    </lineage>
</organism>
<feature type="region of interest" description="Disordered" evidence="1">
    <location>
        <begin position="338"/>
        <end position="361"/>
    </location>
</feature>
<reference evidence="2" key="1">
    <citation type="journal article" date="2020" name="New Phytol.">
        <title>Comparative genomics reveals dynamic genome evolution in host specialist ectomycorrhizal fungi.</title>
        <authorList>
            <person name="Lofgren L.A."/>
            <person name="Nguyen N.H."/>
            <person name="Vilgalys R."/>
            <person name="Ruytinx J."/>
            <person name="Liao H.L."/>
            <person name="Branco S."/>
            <person name="Kuo A."/>
            <person name="LaButti K."/>
            <person name="Lipzen A."/>
            <person name="Andreopoulos W."/>
            <person name="Pangilinan J."/>
            <person name="Riley R."/>
            <person name="Hundley H."/>
            <person name="Na H."/>
            <person name="Barry K."/>
            <person name="Grigoriev I.V."/>
            <person name="Stajich J.E."/>
            <person name="Kennedy P.G."/>
        </authorList>
    </citation>
    <scope>NUCLEOTIDE SEQUENCE</scope>
    <source>
        <strain evidence="2">FC203</strain>
    </source>
</reference>
<evidence type="ECO:0000313" key="3">
    <source>
        <dbReference type="Proteomes" id="UP001195769"/>
    </source>
</evidence>
<comment type="caution">
    <text evidence="2">The sequence shown here is derived from an EMBL/GenBank/DDBJ whole genome shotgun (WGS) entry which is preliminary data.</text>
</comment>
<keyword evidence="3" id="KW-1185">Reference proteome</keyword>
<feature type="compositionally biased region" description="Low complexity" evidence="1">
    <location>
        <begin position="345"/>
        <end position="355"/>
    </location>
</feature>
<dbReference type="Proteomes" id="UP001195769">
    <property type="component" value="Unassembled WGS sequence"/>
</dbReference>
<dbReference type="GeneID" id="64664661"/>
<sequence>MRYLRNDLNENALQLGLNTVSDAYVDGDDGHAKITLTPSRSLCHTFRPHAILVAVDLCYIWKTAGDREDSTGLLGDASPFADNLYLPFELLLKRVTEQLFNQLVGCVSAVRAEYMRSHMAQTLSSYLWDVVQSMLILFLLKRSNNVQRLDMESEYFPSVAQSILEIMRRSPNPHFVARCKRLIKTARARHHSMLQTSAAALSLCLASCDSNDSDDGEQINDSKLTPEAVLCESLEQIFRAGVPQTRFKVVAARSTLLTSSAGDVDQLIDDDAIFNNAEIDFPLAWPNLPDIHMDNSVSVIDMEQTVPSDTDDLLEDWPEEALPWSTFSGAWTTHSDESLIDGLGSSSRPRSTTPPLARSYLTESEDDSFVLDLEPDHEQEDAKMEDADFDRVVFHPPLLGHRAKFGRQEQPGGTEEFDLLVDEEWSCEDELLFDLADVFDDSGGLGVDGETGPIAVSQAPDGGPDQDIFLQVKSNTADQEYGFDTHFGMEGQVVQGSADDCFTDVWDL</sequence>
<protein>
    <submittedName>
        <fullName evidence="2">Uncharacterized protein</fullName>
    </submittedName>
</protein>
<dbReference type="EMBL" id="JABBWK010000041">
    <property type="protein sequence ID" value="KAG1898115.1"/>
    <property type="molecule type" value="Genomic_DNA"/>
</dbReference>
<name>A0AAD4E237_9AGAM</name>
<evidence type="ECO:0000256" key="1">
    <source>
        <dbReference type="SAM" id="MobiDB-lite"/>
    </source>
</evidence>
<accession>A0AAD4E237</accession>
<dbReference type="RefSeq" id="XP_041223691.1">
    <property type="nucleotide sequence ID" value="XM_041370363.1"/>
</dbReference>
<dbReference type="AlphaFoldDB" id="A0AAD4E237"/>
<evidence type="ECO:0000313" key="2">
    <source>
        <dbReference type="EMBL" id="KAG1898115.1"/>
    </source>
</evidence>
<gene>
    <name evidence="2" type="ORF">F5891DRAFT_1279572</name>
</gene>